<dbReference type="NCBIfam" id="TIGR04183">
    <property type="entry name" value="Por_Secre_tail"/>
    <property type="match status" value="1"/>
</dbReference>
<dbReference type="EMBL" id="CP002455">
    <property type="protein sequence ID" value="ADX67622.1"/>
    <property type="molecule type" value="Genomic_DNA"/>
</dbReference>
<protein>
    <submittedName>
        <fullName evidence="4">Immunoreactive 84 kDa antigen PG93</fullName>
    </submittedName>
</protein>
<dbReference type="Gene3D" id="2.130.10.10">
    <property type="entry name" value="YVTN repeat-like/Quinoprotein amine dehydrogenase"/>
    <property type="match status" value="2"/>
</dbReference>
<evidence type="ECO:0000256" key="1">
    <source>
        <dbReference type="ARBA" id="ARBA00022729"/>
    </source>
</evidence>
<gene>
    <name evidence="4" type="ordered locus">Weevi_0911</name>
</gene>
<dbReference type="KEGG" id="wvi:Weevi_0911"/>
<dbReference type="HOGENOM" id="CLU_018865_0_0_10"/>
<proteinExistence type="predicted"/>
<dbReference type="STRING" id="865938.Weevi_0911"/>
<dbReference type="Proteomes" id="UP000008641">
    <property type="component" value="Chromosome"/>
</dbReference>
<feature type="domain" description="PorZ N-terminal beta-propeller" evidence="3">
    <location>
        <begin position="44"/>
        <end position="190"/>
    </location>
</feature>
<name>F0P1J4_WEEVC</name>
<dbReference type="Gene3D" id="2.60.40.4070">
    <property type="match status" value="1"/>
</dbReference>
<evidence type="ECO:0000256" key="2">
    <source>
        <dbReference type="SAM" id="SignalP"/>
    </source>
</evidence>
<dbReference type="InterPro" id="IPR015943">
    <property type="entry name" value="WD40/YVTN_repeat-like_dom_sf"/>
</dbReference>
<keyword evidence="1 2" id="KW-0732">Signal</keyword>
<reference evidence="4 5" key="1">
    <citation type="journal article" date="2011" name="Stand. Genomic Sci.">
        <title>Complete genome sequence of Weeksella virosa type strain (9751).</title>
        <authorList>
            <person name="Lang E."/>
            <person name="Teshima H."/>
            <person name="Lucas S."/>
            <person name="Lapidus A."/>
            <person name="Hammon N."/>
            <person name="Deshpande S."/>
            <person name="Nolan M."/>
            <person name="Cheng J.F."/>
            <person name="Pitluck S."/>
            <person name="Liolios K."/>
            <person name="Pagani I."/>
            <person name="Mikhailova N."/>
            <person name="Ivanova N."/>
            <person name="Mavromatis K."/>
            <person name="Pati A."/>
            <person name="Tapia R."/>
            <person name="Han C."/>
            <person name="Goodwin L."/>
            <person name="Chen A."/>
            <person name="Palaniappan K."/>
            <person name="Land M."/>
            <person name="Hauser L."/>
            <person name="Chang Y.J."/>
            <person name="Jeffries C.D."/>
            <person name="Brambilla E.M."/>
            <person name="Kopitz M."/>
            <person name="Rohde M."/>
            <person name="Goker M."/>
            <person name="Tindall B.J."/>
            <person name="Detter J.C."/>
            <person name="Woyke T."/>
            <person name="Bristow J."/>
            <person name="Eisen J.A."/>
            <person name="Markowitz V."/>
            <person name="Hugenholtz P."/>
            <person name="Klenk H.P."/>
            <person name="Kyrpides N.C."/>
        </authorList>
    </citation>
    <scope>NUCLEOTIDE SEQUENCE [LARGE SCALE GENOMIC DNA]</scope>
    <source>
        <strain evidence="5">ATCC 43766 / DSM 16922 / JCM 21250 / NBRC 16016 / NCTC 11634 / CL345/78</strain>
    </source>
</reference>
<dbReference type="Pfam" id="PF07494">
    <property type="entry name" value="Reg_prop"/>
    <property type="match status" value="1"/>
</dbReference>
<evidence type="ECO:0000313" key="5">
    <source>
        <dbReference type="Proteomes" id="UP000008641"/>
    </source>
</evidence>
<dbReference type="AlphaFoldDB" id="F0P1J4"/>
<evidence type="ECO:0000259" key="3">
    <source>
        <dbReference type="Pfam" id="PF21544"/>
    </source>
</evidence>
<reference evidence="5" key="2">
    <citation type="journal article" date="2011" name="Stand. Genomic Sci.">
        <title>Complete genome sequence of Weeksella virosa type strain (9751T).</title>
        <authorList>
            <person name="Lang E."/>
            <person name="Teshima H."/>
            <person name="Lucas S."/>
            <person name="Lapidus A."/>
            <person name="Hammon N."/>
            <person name="Deshpande S."/>
            <person name="Nolan M."/>
            <person name="Cheng J."/>
            <person name="Pitluck S."/>
            <person name="Liolios K."/>
            <person name="Pagani I."/>
            <person name="Mikhailova N."/>
            <person name="Ivanova N."/>
            <person name="Mavromatis K."/>
            <person name="Pati A."/>
            <person name="Tapia R."/>
            <person name="Han C."/>
            <person name="Goodwin L."/>
            <person name="Chen A."/>
            <person name="Palaniappan K."/>
            <person name="Land M."/>
            <person name="Hauser L."/>
            <person name="Chang Y."/>
            <person name="Jeffries C."/>
            <person name="Brambilla E."/>
            <person name="Kopitz M."/>
            <person name="Rohde M."/>
            <person name="Goker M."/>
            <person name="Tindall B."/>
            <person name="Detter J."/>
            <person name="Woyke T."/>
            <person name="Bristow J."/>
            <person name="Eisen J."/>
            <person name="Markowitz V."/>
            <person name="Hugenholtz P."/>
            <person name="Klenk H."/>
            <person name="Kyrpides N."/>
        </authorList>
    </citation>
    <scope>NUCLEOTIDE SEQUENCE [LARGE SCALE GENOMIC DNA]</scope>
    <source>
        <strain evidence="5">ATCC 43766 / DSM 16922 / JCM 21250 / NBRC 16016 / NCTC 11634 / CL345/78</strain>
    </source>
</reference>
<dbReference type="eggNOG" id="COG3292">
    <property type="taxonomic scope" value="Bacteria"/>
</dbReference>
<feature type="signal peptide" evidence="2">
    <location>
        <begin position="1"/>
        <end position="18"/>
    </location>
</feature>
<dbReference type="InterPro" id="IPR026444">
    <property type="entry name" value="Secre_tail"/>
</dbReference>
<feature type="chain" id="PRO_5003254319" evidence="2">
    <location>
        <begin position="19"/>
        <end position="766"/>
    </location>
</feature>
<dbReference type="RefSeq" id="WP_013598012.1">
    <property type="nucleotide sequence ID" value="NC_015144.1"/>
</dbReference>
<organism evidence="4 5">
    <name type="scientific">Weeksella virosa (strain ATCC 43766 / DSM 16922 / JCM 21250 / CCUG 30538 / CDC 9751 / IAM 14551 / NBRC 16016 / NCTC 11634 / CL345/78)</name>
    <dbReference type="NCBI Taxonomy" id="865938"/>
    <lineage>
        <taxon>Bacteria</taxon>
        <taxon>Pseudomonadati</taxon>
        <taxon>Bacteroidota</taxon>
        <taxon>Flavobacteriia</taxon>
        <taxon>Flavobacteriales</taxon>
        <taxon>Weeksellaceae</taxon>
        <taxon>Weeksella</taxon>
    </lineage>
</organism>
<evidence type="ECO:0000313" key="4">
    <source>
        <dbReference type="EMBL" id="ADX67622.1"/>
    </source>
</evidence>
<dbReference type="InterPro" id="IPR048954">
    <property type="entry name" value="PorZ_N"/>
</dbReference>
<dbReference type="OrthoDB" id="9807410at2"/>
<dbReference type="InterPro" id="IPR011047">
    <property type="entry name" value="Quinoprotein_ADH-like_sf"/>
</dbReference>
<keyword evidence="5" id="KW-1185">Reference proteome</keyword>
<dbReference type="SUPFAM" id="SSF50998">
    <property type="entry name" value="Quinoprotein alcohol dehydrogenase-like"/>
    <property type="match status" value="1"/>
</dbReference>
<sequence length="766" mass="85501">MMMKIFSFLLLTPFCLSAQTMQTRWIDLFSYRKVVDIKQIDNLLYCASENGIFVVDPEDTSKVEKFSKANLLSDVGISSIEYDQVSHVLLIGYESGSLDILREGKPKFILDIPWNSFQGSKAVKDIFIYDDKAMITGDFGIASFSLNREEFIETTFFNKLNINEFARSSAVLGEDLYVATSEGLYHSKLVNGVNYPNVLDARWKKIVSGPNFHKMVVYQNEVYVSDDKYLKKIEGNQLTAAIDTMKGTILDFESNQDVLSITHKDGVEFYQDGAFTSTFSLENDTYLSGIFHNDKYYGGSHKNGLIDFSSNQKVPEDEKIGIYPDGPYTNRSWSVTALNTKVWVSPGGMESYNTPLKNQEGMSYFNGENWIHFDASKDLYGAMDIVHVAVNPENDQNFFISSWHDVSNDFVTPLGGLEVEIVDSKNNIVDLTNNFESLTRIGGATYDEEENLYVTSSFVGKKDNEIYLYKREGKKGPWKKGRIVNQAETEKISAGKPTLDEDNVYIPGARLGGLIIVPKKELKNNGDNELKWTRLGINEGLPSSNVLALGLDNFGTLWIGTDRGLRTLIKHNNNEVYSAEPIVIEQNGIYEALLTDVGINTIKVDQSNRKWVGTLSSGAFYFSDTGEETILQFNKKNSALPSDIIYDIDVDPATGYVYFATEKGVVAYRGDVGTASGKFENSYAYPNPVRPGFRGRVTIKGLPNRASVKITDVAGNLIYQTKASGGIAEWDTKNMKGKEVASGVYLVLMSNQDGTETKTLKIAVIR</sequence>
<dbReference type="InterPro" id="IPR011110">
    <property type="entry name" value="Reg_prop"/>
</dbReference>
<accession>F0P1J4</accession>
<dbReference type="Pfam" id="PF21544">
    <property type="entry name" value="PorZ_N_b_propeller"/>
    <property type="match status" value="1"/>
</dbReference>